<dbReference type="InterPro" id="IPR052029">
    <property type="entry name" value="PpiD_chaperone"/>
</dbReference>
<accession>A0AAN1WI93</accession>
<dbReference type="InterPro" id="IPR023058">
    <property type="entry name" value="PPIase_PpiC_CS"/>
</dbReference>
<dbReference type="InterPro" id="IPR027304">
    <property type="entry name" value="Trigger_fact/SurA_dom_sf"/>
</dbReference>
<keyword evidence="6" id="KW-0472">Membrane</keyword>
<protein>
    <recommendedName>
        <fullName evidence="9">Periplasmic chaperone PpiD</fullName>
    </recommendedName>
    <alternativeName>
        <fullName evidence="10">Periplasmic folding chaperone</fullName>
    </alternativeName>
</protein>
<dbReference type="InterPro" id="IPR000297">
    <property type="entry name" value="PPIase_PpiC"/>
</dbReference>
<dbReference type="PROSITE" id="PS01096">
    <property type="entry name" value="PPIC_PPIASE_1"/>
    <property type="match status" value="1"/>
</dbReference>
<keyword evidence="4" id="KW-0812">Transmembrane</keyword>
<reference evidence="13 14" key="1">
    <citation type="journal article" date="2022" name="IScience">
        <title>An ultrasensitive nanofiber-based assay for enzymatic hydrolysis and deep-sea microbial degradation of cellulose.</title>
        <authorList>
            <person name="Tsudome M."/>
            <person name="Tachioka M."/>
            <person name="Miyazaki M."/>
            <person name="Uchimura K."/>
            <person name="Tsuda M."/>
            <person name="Takaki Y."/>
            <person name="Deguchi S."/>
        </authorList>
    </citation>
    <scope>NUCLEOTIDE SEQUENCE [LARGE SCALE GENOMIC DNA]</scope>
    <source>
        <strain evidence="13 14">GE09</strain>
    </source>
</reference>
<dbReference type="Proteomes" id="UP001320119">
    <property type="component" value="Chromosome"/>
</dbReference>
<dbReference type="Gene3D" id="3.10.50.40">
    <property type="match status" value="1"/>
</dbReference>
<keyword evidence="7" id="KW-0143">Chaperone</keyword>
<dbReference type="PROSITE" id="PS50198">
    <property type="entry name" value="PPIC_PPIASE_2"/>
    <property type="match status" value="1"/>
</dbReference>
<evidence type="ECO:0000313" key="13">
    <source>
        <dbReference type="EMBL" id="BCD98081.1"/>
    </source>
</evidence>
<evidence type="ECO:0000256" key="3">
    <source>
        <dbReference type="ARBA" id="ARBA00022519"/>
    </source>
</evidence>
<keyword evidence="3" id="KW-0997">Cell inner membrane</keyword>
<evidence type="ECO:0000256" key="7">
    <source>
        <dbReference type="ARBA" id="ARBA00023186"/>
    </source>
</evidence>
<dbReference type="Gene3D" id="1.10.4030.10">
    <property type="entry name" value="Porin chaperone SurA, peptide-binding domain"/>
    <property type="match status" value="1"/>
</dbReference>
<evidence type="ECO:0000256" key="2">
    <source>
        <dbReference type="ARBA" id="ARBA00022475"/>
    </source>
</evidence>
<evidence type="ECO:0000256" key="11">
    <source>
        <dbReference type="PROSITE-ProRule" id="PRU00278"/>
    </source>
</evidence>
<keyword evidence="5" id="KW-1133">Transmembrane helix</keyword>
<dbReference type="Pfam" id="PF00639">
    <property type="entry name" value="Rotamase"/>
    <property type="match status" value="1"/>
</dbReference>
<dbReference type="PANTHER" id="PTHR47529">
    <property type="entry name" value="PEPTIDYL-PROLYL CIS-TRANS ISOMERASE D"/>
    <property type="match status" value="1"/>
</dbReference>
<name>A0AAN1WI93_9GAMM</name>
<keyword evidence="11 13" id="KW-0413">Isomerase</keyword>
<dbReference type="GO" id="GO:0003755">
    <property type="term" value="F:peptidyl-prolyl cis-trans isomerase activity"/>
    <property type="evidence" value="ECO:0007669"/>
    <property type="project" value="UniProtKB-KW"/>
</dbReference>
<comment type="subcellular location">
    <subcellularLocation>
        <location evidence="1">Cell inner membrane</location>
        <topology evidence="1">Single-pass type II membrane protein</topology>
        <orientation evidence="1">Periplasmic side</orientation>
    </subcellularLocation>
</comment>
<dbReference type="Pfam" id="PF13624">
    <property type="entry name" value="SurA_N_3"/>
    <property type="match status" value="1"/>
</dbReference>
<feature type="domain" description="PpiC" evidence="12">
    <location>
        <begin position="264"/>
        <end position="358"/>
    </location>
</feature>
<dbReference type="PANTHER" id="PTHR47529:SF1">
    <property type="entry name" value="PERIPLASMIC CHAPERONE PPID"/>
    <property type="match status" value="1"/>
</dbReference>
<evidence type="ECO:0000256" key="1">
    <source>
        <dbReference type="ARBA" id="ARBA00004382"/>
    </source>
</evidence>
<dbReference type="KEGG" id="marq:MARGE09_P2282"/>
<evidence type="ECO:0000256" key="8">
    <source>
        <dbReference type="ARBA" id="ARBA00038408"/>
    </source>
</evidence>
<gene>
    <name evidence="13" type="ORF">MARGE09_P2282</name>
</gene>
<proteinExistence type="inferred from homology"/>
<evidence type="ECO:0000259" key="12">
    <source>
        <dbReference type="PROSITE" id="PS50198"/>
    </source>
</evidence>
<keyword evidence="14" id="KW-1185">Reference proteome</keyword>
<evidence type="ECO:0000256" key="4">
    <source>
        <dbReference type="ARBA" id="ARBA00022692"/>
    </source>
</evidence>
<keyword evidence="11" id="KW-0697">Rotamase</keyword>
<dbReference type="GO" id="GO:0005886">
    <property type="term" value="C:plasma membrane"/>
    <property type="evidence" value="ECO:0007669"/>
    <property type="project" value="UniProtKB-SubCell"/>
</dbReference>
<dbReference type="SUPFAM" id="SSF54534">
    <property type="entry name" value="FKBP-like"/>
    <property type="match status" value="1"/>
</dbReference>
<evidence type="ECO:0000313" key="14">
    <source>
        <dbReference type="Proteomes" id="UP001320119"/>
    </source>
</evidence>
<evidence type="ECO:0000256" key="6">
    <source>
        <dbReference type="ARBA" id="ARBA00023136"/>
    </source>
</evidence>
<keyword evidence="2" id="KW-1003">Cell membrane</keyword>
<organism evidence="13 14">
    <name type="scientific">Marinagarivorans cellulosilyticus</name>
    <dbReference type="NCBI Taxonomy" id="2721545"/>
    <lineage>
        <taxon>Bacteria</taxon>
        <taxon>Pseudomonadati</taxon>
        <taxon>Pseudomonadota</taxon>
        <taxon>Gammaproteobacteria</taxon>
        <taxon>Cellvibrionales</taxon>
        <taxon>Cellvibrionaceae</taxon>
        <taxon>Marinagarivorans</taxon>
    </lineage>
</organism>
<evidence type="ECO:0000256" key="10">
    <source>
        <dbReference type="ARBA" id="ARBA00042775"/>
    </source>
</evidence>
<evidence type="ECO:0000256" key="5">
    <source>
        <dbReference type="ARBA" id="ARBA00022989"/>
    </source>
</evidence>
<dbReference type="EMBL" id="AP023086">
    <property type="protein sequence ID" value="BCD98081.1"/>
    <property type="molecule type" value="Genomic_DNA"/>
</dbReference>
<dbReference type="RefSeq" id="WP_236982183.1">
    <property type="nucleotide sequence ID" value="NZ_AP023086.1"/>
</dbReference>
<sequence>MLQGLRENMKGPTAKIVVGLAVAAMVLFGVESLFVNSVGGSEVATVNGEDVGRVELQRAIEQQKSRLRQQFQLEESNDMLNDDRLRGPALMNLVRQKALHQAAAQAGMNVSPAIVKGELAAAFTRDGEFNSALLNNYIASYGYTPATLAKSEANAYVLRQLFKGINDSEFVTGLELDAMAAVAGQKRSFSTIVIPKSLVESKVVVSDEEVASYYNDNPAQFTESEKIALEYVELSVGALAAKQVVSDAELREEFERELAEFTAQTEYKVSHILVADEDGAEDKIAKIQSELASGVAFADLAKAYSDDLGSKALGGELGALVEGAFPSEFEDAAMALAEGEVSSAVETDAGTHFIRLDSKVEAKPATFESRKENLLTLLQEQKASSEYLSQIQTLEEVSFGASDLAATAQALGLTVKSTPFFAKGRGVGVAASPAVASAAFAEDVYVQGQNSPVIEVDGDKAYVVRLKEKVPAKLKPLAQVKANILKQLSDQKAAAELDALASSVVAALEQGEEAKAVAEAAGYEFKLYDAVERSSADVNFAVSREVFTMPRPAEGSPVTSTVSGASELTIVQLEGVTDGAVDSLPKEQREAMEQQLRSQLAMGSVEAFENRVFEDAKYKLK</sequence>
<dbReference type="SUPFAM" id="SSF109998">
    <property type="entry name" value="Triger factor/SurA peptide-binding domain-like"/>
    <property type="match status" value="1"/>
</dbReference>
<dbReference type="InterPro" id="IPR046357">
    <property type="entry name" value="PPIase_dom_sf"/>
</dbReference>
<comment type="similarity">
    <text evidence="8">Belongs to the PpiD chaperone family.</text>
</comment>
<evidence type="ECO:0000256" key="9">
    <source>
        <dbReference type="ARBA" id="ARBA00040743"/>
    </source>
</evidence>
<dbReference type="AlphaFoldDB" id="A0AAN1WI93"/>